<name>A0A024H8Y3_9MICC</name>
<evidence type="ECO:0000313" key="3">
    <source>
        <dbReference type="Proteomes" id="UP000035722"/>
    </source>
</evidence>
<dbReference type="EMBL" id="CAQI01000059">
    <property type="protein sequence ID" value="CCQ48259.1"/>
    <property type="molecule type" value="Genomic_DNA"/>
</dbReference>
<organism evidence="2 3">
    <name type="scientific">Pseudarthrobacter siccitolerans</name>
    <dbReference type="NCBI Taxonomy" id="861266"/>
    <lineage>
        <taxon>Bacteria</taxon>
        <taxon>Bacillati</taxon>
        <taxon>Actinomycetota</taxon>
        <taxon>Actinomycetes</taxon>
        <taxon>Micrococcales</taxon>
        <taxon>Micrococcaceae</taxon>
        <taxon>Pseudarthrobacter</taxon>
    </lineage>
</organism>
<keyword evidence="3" id="KW-1185">Reference proteome</keyword>
<gene>
    <name evidence="2" type="ORF">ARTSIC4J27_4261</name>
</gene>
<sequence length="44" mass="4678">MSGCVRWPAESNTGVTSAQEEASNQKPGTRMMSMTAPYLSGLTN</sequence>
<accession>A0A024H8Y3</accession>
<feature type="region of interest" description="Disordered" evidence="1">
    <location>
        <begin position="1"/>
        <end position="44"/>
    </location>
</feature>
<dbReference type="AlphaFoldDB" id="A0A024H8Y3"/>
<protein>
    <submittedName>
        <fullName evidence="2">Uncharacterized protein</fullName>
    </submittedName>
</protein>
<reference evidence="3" key="1">
    <citation type="journal article" date="2014" name="Genome Announc.">
        <title>Genome Sequence of Arthrobacter siccitolerans 4J27, a Xeroprotectant-Producing Desiccation-Tolerant Microorganism.</title>
        <authorList>
            <person name="Manzanera M."/>
            <person name="Santa-Cruz-Calvo L."/>
            <person name="Vilchez J.I."/>
            <person name="Garcia-Fontana C."/>
            <person name="Silva-Castro G.A."/>
            <person name="Calvo C."/>
            <person name="Gonzalez-Lopez J."/>
        </authorList>
    </citation>
    <scope>NUCLEOTIDE SEQUENCE [LARGE SCALE GENOMIC DNA]</scope>
    <source>
        <strain evidence="3">4J27</strain>
    </source>
</reference>
<evidence type="ECO:0000256" key="1">
    <source>
        <dbReference type="SAM" id="MobiDB-lite"/>
    </source>
</evidence>
<comment type="caution">
    <text evidence="2">The sequence shown here is derived from an EMBL/GenBank/DDBJ whole genome shotgun (WGS) entry which is preliminary data.</text>
</comment>
<dbReference type="Proteomes" id="UP000035722">
    <property type="component" value="Unassembled WGS sequence"/>
</dbReference>
<proteinExistence type="predicted"/>
<feature type="compositionally biased region" description="Polar residues" evidence="1">
    <location>
        <begin position="10"/>
        <end position="27"/>
    </location>
</feature>
<evidence type="ECO:0000313" key="2">
    <source>
        <dbReference type="EMBL" id="CCQ48259.1"/>
    </source>
</evidence>